<dbReference type="KEGG" id="pacr:FXN63_18980"/>
<dbReference type="GO" id="GO:0005886">
    <property type="term" value="C:plasma membrane"/>
    <property type="evidence" value="ECO:0007669"/>
    <property type="project" value="UniProtKB-SubCell"/>
</dbReference>
<evidence type="ECO:0000256" key="7">
    <source>
        <dbReference type="ARBA" id="ARBA00022840"/>
    </source>
</evidence>
<evidence type="ECO:0000256" key="1">
    <source>
        <dbReference type="ARBA" id="ARBA00004202"/>
    </source>
</evidence>
<keyword evidence="9" id="KW-0406">Ion transport</keyword>
<keyword evidence="7 12" id="KW-0067">ATP-binding</keyword>
<evidence type="ECO:0000256" key="2">
    <source>
        <dbReference type="ARBA" id="ARBA00005417"/>
    </source>
</evidence>
<keyword evidence="4" id="KW-1003">Cell membrane</keyword>
<evidence type="ECO:0000256" key="8">
    <source>
        <dbReference type="ARBA" id="ARBA00023004"/>
    </source>
</evidence>
<evidence type="ECO:0000259" key="11">
    <source>
        <dbReference type="PROSITE" id="PS50893"/>
    </source>
</evidence>
<dbReference type="Pfam" id="PF00005">
    <property type="entry name" value="ABC_tran"/>
    <property type="match status" value="1"/>
</dbReference>
<dbReference type="EMBL" id="CP043046">
    <property type="protein sequence ID" value="QEI07688.1"/>
    <property type="molecule type" value="Genomic_DNA"/>
</dbReference>
<reference evidence="12 13" key="1">
    <citation type="submission" date="2019-08" db="EMBL/GenBank/DDBJ databases">
        <title>Amphibian skin-associated Pigmentiphaga: genome sequence and occurrence across geography and hosts.</title>
        <authorList>
            <person name="Bletz M.C."/>
            <person name="Bunk B."/>
            <person name="Sproeer C."/>
            <person name="Biwer P."/>
            <person name="Reiter S."/>
            <person name="Rabemananjara F.C.E."/>
            <person name="Schulz S."/>
            <person name="Overmann J."/>
            <person name="Vences M."/>
        </authorList>
    </citation>
    <scope>NUCLEOTIDE SEQUENCE [LARGE SCALE GENOMIC DNA]</scope>
    <source>
        <strain evidence="12 13">Mada1488</strain>
    </source>
</reference>
<evidence type="ECO:0000256" key="9">
    <source>
        <dbReference type="ARBA" id="ARBA00023065"/>
    </source>
</evidence>
<gene>
    <name evidence="12" type="ORF">FXN63_18980</name>
</gene>
<dbReference type="AlphaFoldDB" id="A0A5C0AZ73"/>
<keyword evidence="3" id="KW-0813">Transport</keyword>
<dbReference type="PANTHER" id="PTHR42771">
    <property type="entry name" value="IRON(3+)-HYDROXAMATE IMPORT ATP-BINDING PROTEIN FHUC"/>
    <property type="match status" value="1"/>
</dbReference>
<dbReference type="FunFam" id="3.40.50.300:FF:000134">
    <property type="entry name" value="Iron-enterobactin ABC transporter ATP-binding protein"/>
    <property type="match status" value="1"/>
</dbReference>
<dbReference type="InterPro" id="IPR027417">
    <property type="entry name" value="P-loop_NTPase"/>
</dbReference>
<dbReference type="GO" id="GO:0005524">
    <property type="term" value="F:ATP binding"/>
    <property type="evidence" value="ECO:0007669"/>
    <property type="project" value="UniProtKB-KW"/>
</dbReference>
<dbReference type="PROSITE" id="PS50893">
    <property type="entry name" value="ABC_TRANSPORTER_2"/>
    <property type="match status" value="1"/>
</dbReference>
<evidence type="ECO:0000313" key="12">
    <source>
        <dbReference type="EMBL" id="QEI07688.1"/>
    </source>
</evidence>
<keyword evidence="10" id="KW-0472">Membrane</keyword>
<keyword evidence="8" id="KW-0408">Iron</keyword>
<dbReference type="CDD" id="cd03214">
    <property type="entry name" value="ABC_Iron-Siderophores_B12_Hemin"/>
    <property type="match status" value="1"/>
</dbReference>
<dbReference type="GO" id="GO:0016887">
    <property type="term" value="F:ATP hydrolysis activity"/>
    <property type="evidence" value="ECO:0007669"/>
    <property type="project" value="InterPro"/>
</dbReference>
<evidence type="ECO:0000256" key="4">
    <source>
        <dbReference type="ARBA" id="ARBA00022475"/>
    </source>
</evidence>
<dbReference type="InterPro" id="IPR003593">
    <property type="entry name" value="AAA+_ATPase"/>
</dbReference>
<dbReference type="OrthoDB" id="5296765at2"/>
<evidence type="ECO:0000313" key="13">
    <source>
        <dbReference type="Proteomes" id="UP000325161"/>
    </source>
</evidence>
<dbReference type="InterPro" id="IPR017871">
    <property type="entry name" value="ABC_transporter-like_CS"/>
</dbReference>
<dbReference type="PROSITE" id="PS00211">
    <property type="entry name" value="ABC_TRANSPORTER_1"/>
    <property type="match status" value="1"/>
</dbReference>
<evidence type="ECO:0000256" key="6">
    <source>
        <dbReference type="ARBA" id="ARBA00022741"/>
    </source>
</evidence>
<evidence type="ECO:0000256" key="5">
    <source>
        <dbReference type="ARBA" id="ARBA00022496"/>
    </source>
</evidence>
<comment type="similarity">
    <text evidence="2">Belongs to the ABC transporter superfamily.</text>
</comment>
<dbReference type="RefSeq" id="WP_148816735.1">
    <property type="nucleotide sequence ID" value="NZ_CP043046.1"/>
</dbReference>
<keyword evidence="5" id="KW-0410">Iron transport</keyword>
<dbReference type="GO" id="GO:0006826">
    <property type="term" value="P:iron ion transport"/>
    <property type="evidence" value="ECO:0007669"/>
    <property type="project" value="UniProtKB-KW"/>
</dbReference>
<dbReference type="PANTHER" id="PTHR42771:SF2">
    <property type="entry name" value="IRON(3+)-HYDROXAMATE IMPORT ATP-BINDING PROTEIN FHUC"/>
    <property type="match status" value="1"/>
</dbReference>
<dbReference type="InterPro" id="IPR003439">
    <property type="entry name" value="ABC_transporter-like_ATP-bd"/>
</dbReference>
<proteinExistence type="inferred from homology"/>
<keyword evidence="13" id="KW-1185">Reference proteome</keyword>
<dbReference type="Proteomes" id="UP000325161">
    <property type="component" value="Chromosome"/>
</dbReference>
<keyword evidence="6" id="KW-0547">Nucleotide-binding</keyword>
<name>A0A5C0AZ73_9BURK</name>
<dbReference type="InterPro" id="IPR051535">
    <property type="entry name" value="Siderophore_ABC-ATPase"/>
</dbReference>
<sequence length="272" mass="29775">MTASPAPLACQNLHVRYDAVPVLRGLDLSLPPGRITVFVGSNGCGKSTLLKSFARLLAPNQGTVLLNGRDIAQQSSAQVARELSMLPQSSTAPDGLTVHDLVRLGRYPHQNWLRQWSREDETQVNAALRDTGLSDLRDRAVDTLSGGQRQRAWIAMTLAQDAPIMLLDEPTTFLDLAHQIDVLDLVDRLNTERDKTVVMVLHDLNLAARYAHHMVALREGVVVAAGAPAEIMDAALVKQVFDLDCRIIADPLFGTPLCVPFGKGRQPSRPQR</sequence>
<accession>A0A5C0AZ73</accession>
<evidence type="ECO:0000256" key="3">
    <source>
        <dbReference type="ARBA" id="ARBA00022448"/>
    </source>
</evidence>
<dbReference type="SMART" id="SM00382">
    <property type="entry name" value="AAA"/>
    <property type="match status" value="1"/>
</dbReference>
<organism evidence="12 13">
    <name type="scientific">Pigmentiphaga aceris</name>
    <dbReference type="NCBI Taxonomy" id="1940612"/>
    <lineage>
        <taxon>Bacteria</taxon>
        <taxon>Pseudomonadati</taxon>
        <taxon>Pseudomonadota</taxon>
        <taxon>Betaproteobacteria</taxon>
        <taxon>Burkholderiales</taxon>
        <taxon>Alcaligenaceae</taxon>
        <taxon>Pigmentiphaga</taxon>
    </lineage>
</organism>
<evidence type="ECO:0000256" key="10">
    <source>
        <dbReference type="ARBA" id="ARBA00023136"/>
    </source>
</evidence>
<dbReference type="Gene3D" id="3.40.50.300">
    <property type="entry name" value="P-loop containing nucleotide triphosphate hydrolases"/>
    <property type="match status" value="1"/>
</dbReference>
<dbReference type="SUPFAM" id="SSF52540">
    <property type="entry name" value="P-loop containing nucleoside triphosphate hydrolases"/>
    <property type="match status" value="1"/>
</dbReference>
<comment type="subcellular location">
    <subcellularLocation>
        <location evidence="1">Cell membrane</location>
        <topology evidence="1">Peripheral membrane protein</topology>
    </subcellularLocation>
</comment>
<feature type="domain" description="ABC transporter" evidence="11">
    <location>
        <begin position="8"/>
        <end position="244"/>
    </location>
</feature>
<protein>
    <submittedName>
        <fullName evidence="12">ABC transporter ATP-binding protein</fullName>
    </submittedName>
</protein>